<comment type="subcellular location">
    <subcellularLocation>
        <location evidence="5">Cell inner membrane</location>
        <topology evidence="5">Multi-pass membrane protein</topology>
    </subcellularLocation>
</comment>
<dbReference type="PANTHER" id="PTHR36917">
    <property type="entry name" value="INTRACELLULAR SEPTATION PROTEIN A-RELATED"/>
    <property type="match status" value="1"/>
</dbReference>
<gene>
    <name evidence="5" type="primary">yciB</name>
    <name evidence="6" type="ORF">KDN34_07030</name>
</gene>
<proteinExistence type="inferred from homology"/>
<dbReference type="EMBL" id="CP073587">
    <property type="protein sequence ID" value="QUN07175.1"/>
    <property type="molecule type" value="Genomic_DNA"/>
</dbReference>
<name>A0ABX7YXY1_9GAMM</name>
<organism evidence="6 7">
    <name type="scientific">Shewanella yunxiaonensis</name>
    <dbReference type="NCBI Taxonomy" id="2829809"/>
    <lineage>
        <taxon>Bacteria</taxon>
        <taxon>Pseudomonadati</taxon>
        <taxon>Pseudomonadota</taxon>
        <taxon>Gammaproteobacteria</taxon>
        <taxon>Alteromonadales</taxon>
        <taxon>Shewanellaceae</taxon>
        <taxon>Shewanella</taxon>
    </lineage>
</organism>
<comment type="similarity">
    <text evidence="5">Belongs to the YciB family.</text>
</comment>
<keyword evidence="4 5" id="KW-0472">Membrane</keyword>
<dbReference type="NCBIfam" id="TIGR00997">
    <property type="entry name" value="ispZ"/>
    <property type="match status" value="1"/>
</dbReference>
<feature type="transmembrane region" description="Helical" evidence="5">
    <location>
        <begin position="150"/>
        <end position="169"/>
    </location>
</feature>
<dbReference type="HAMAP" id="MF_00189">
    <property type="entry name" value="YciB"/>
    <property type="match status" value="1"/>
</dbReference>
<comment type="function">
    <text evidence="5">Plays a role in cell envelope biogenesis, maintenance of cell envelope integrity and membrane homeostasis.</text>
</comment>
<evidence type="ECO:0000256" key="1">
    <source>
        <dbReference type="ARBA" id="ARBA00022475"/>
    </source>
</evidence>
<dbReference type="Pfam" id="PF04279">
    <property type="entry name" value="IspA"/>
    <property type="match status" value="1"/>
</dbReference>
<evidence type="ECO:0000256" key="5">
    <source>
        <dbReference type="HAMAP-Rule" id="MF_00189"/>
    </source>
</evidence>
<feature type="transmembrane region" description="Helical" evidence="5">
    <location>
        <begin position="50"/>
        <end position="68"/>
    </location>
</feature>
<feature type="transmembrane region" description="Helical" evidence="5">
    <location>
        <begin position="20"/>
        <end position="43"/>
    </location>
</feature>
<evidence type="ECO:0000256" key="2">
    <source>
        <dbReference type="ARBA" id="ARBA00022692"/>
    </source>
</evidence>
<protein>
    <recommendedName>
        <fullName evidence="5">Inner membrane-spanning protein YciB</fullName>
    </recommendedName>
</protein>
<keyword evidence="1 5" id="KW-1003">Cell membrane</keyword>
<dbReference type="PANTHER" id="PTHR36917:SF1">
    <property type="entry name" value="INNER MEMBRANE-SPANNING PROTEIN YCIB"/>
    <property type="match status" value="1"/>
</dbReference>
<evidence type="ECO:0000313" key="6">
    <source>
        <dbReference type="EMBL" id="QUN07175.1"/>
    </source>
</evidence>
<dbReference type="NCBIfam" id="NF001324">
    <property type="entry name" value="PRK00259.1-2"/>
    <property type="match status" value="1"/>
</dbReference>
<feature type="transmembrane region" description="Helical" evidence="5">
    <location>
        <begin position="115"/>
        <end position="138"/>
    </location>
</feature>
<keyword evidence="5" id="KW-0997">Cell inner membrane</keyword>
<dbReference type="NCBIfam" id="NF001325">
    <property type="entry name" value="PRK00259.1-3"/>
    <property type="match status" value="1"/>
</dbReference>
<dbReference type="InterPro" id="IPR006008">
    <property type="entry name" value="YciB"/>
</dbReference>
<feature type="transmembrane region" description="Helical" evidence="5">
    <location>
        <begin position="74"/>
        <end position="95"/>
    </location>
</feature>
<evidence type="ECO:0000313" key="7">
    <source>
        <dbReference type="Proteomes" id="UP000679575"/>
    </source>
</evidence>
<keyword evidence="2 5" id="KW-0812">Transmembrane</keyword>
<sequence length="181" mass="21023">MKQLLDFLPLIIFFAVYKLYDIYIASGVLVAATALQLIISYAIYRKLEKLHVITFVVVAIFGSLTLFLHDDVFIKWKVTIVYALMALALVVSQWLKRPVLKSMLGNELKVDDRIWARVTWYWVLFFALCSLANLYVAFHLSQETWVNFKVFGLTAATLLNTVITVLYLFKHIPEEQRKELK</sequence>
<keyword evidence="3 5" id="KW-1133">Transmembrane helix</keyword>
<accession>A0ABX7YXY1</accession>
<dbReference type="RefSeq" id="WP_212596178.1">
    <property type="nucleotide sequence ID" value="NZ_CP073587.1"/>
</dbReference>
<keyword evidence="7" id="KW-1185">Reference proteome</keyword>
<dbReference type="Proteomes" id="UP000679575">
    <property type="component" value="Chromosome"/>
</dbReference>
<reference evidence="6 7" key="1">
    <citation type="submission" date="2021-04" db="EMBL/GenBank/DDBJ databases">
        <title>Novel species identification of genus Shewanella.</title>
        <authorList>
            <person name="Liu G."/>
        </authorList>
    </citation>
    <scope>NUCLEOTIDE SEQUENCE [LARGE SCALE GENOMIC DNA]</scope>
    <source>
        <strain evidence="6 7">FJAT-54481</strain>
    </source>
</reference>
<evidence type="ECO:0000256" key="3">
    <source>
        <dbReference type="ARBA" id="ARBA00022989"/>
    </source>
</evidence>
<evidence type="ECO:0000256" key="4">
    <source>
        <dbReference type="ARBA" id="ARBA00023136"/>
    </source>
</evidence>